<sequence>MGSFPIRYLGVPVSPSWLHIADWIPLEEKLGKRLDVWQGGSLSIAGRTTLINLSLTSTPIYHMSMYLLPKTVIKNMDKIIRRFFRQGGSLKKNIT</sequence>
<proteinExistence type="predicted"/>
<accession>A0A0A8YN13</accession>
<dbReference type="AlphaFoldDB" id="A0A0A8YN13"/>
<dbReference type="EMBL" id="GBRH01271400">
    <property type="protein sequence ID" value="JAD26495.1"/>
    <property type="molecule type" value="Transcribed_RNA"/>
</dbReference>
<evidence type="ECO:0000313" key="1">
    <source>
        <dbReference type="EMBL" id="JAD26495.1"/>
    </source>
</evidence>
<organism evidence="1">
    <name type="scientific">Arundo donax</name>
    <name type="common">Giant reed</name>
    <name type="synonym">Donax arundinaceus</name>
    <dbReference type="NCBI Taxonomy" id="35708"/>
    <lineage>
        <taxon>Eukaryota</taxon>
        <taxon>Viridiplantae</taxon>
        <taxon>Streptophyta</taxon>
        <taxon>Embryophyta</taxon>
        <taxon>Tracheophyta</taxon>
        <taxon>Spermatophyta</taxon>
        <taxon>Magnoliopsida</taxon>
        <taxon>Liliopsida</taxon>
        <taxon>Poales</taxon>
        <taxon>Poaceae</taxon>
        <taxon>PACMAD clade</taxon>
        <taxon>Arundinoideae</taxon>
        <taxon>Arundineae</taxon>
        <taxon>Arundo</taxon>
    </lineage>
</organism>
<dbReference type="PANTHER" id="PTHR33116">
    <property type="entry name" value="REVERSE TRANSCRIPTASE ZINC-BINDING DOMAIN-CONTAINING PROTEIN-RELATED-RELATED"/>
    <property type="match status" value="1"/>
</dbReference>
<protein>
    <submittedName>
        <fullName evidence="1">Uncharacterized protein</fullName>
    </submittedName>
</protein>
<reference evidence="1" key="2">
    <citation type="journal article" date="2015" name="Data Brief">
        <title>Shoot transcriptome of the giant reed, Arundo donax.</title>
        <authorList>
            <person name="Barrero R.A."/>
            <person name="Guerrero F.D."/>
            <person name="Moolhuijzen P."/>
            <person name="Goolsby J.A."/>
            <person name="Tidwell J."/>
            <person name="Bellgard S.E."/>
            <person name="Bellgard M.I."/>
        </authorList>
    </citation>
    <scope>NUCLEOTIDE SEQUENCE</scope>
    <source>
        <tissue evidence="1">Shoot tissue taken approximately 20 cm above the soil surface</tissue>
    </source>
</reference>
<dbReference type="PANTHER" id="PTHR33116:SF87">
    <property type="entry name" value="OS01G0158850 PROTEIN"/>
    <property type="match status" value="1"/>
</dbReference>
<name>A0A0A8YN13_ARUDO</name>
<reference evidence="1" key="1">
    <citation type="submission" date="2014-09" db="EMBL/GenBank/DDBJ databases">
        <authorList>
            <person name="Magalhaes I.L.F."/>
            <person name="Oliveira U."/>
            <person name="Santos F.R."/>
            <person name="Vidigal T.H.D.A."/>
            <person name="Brescovit A.D."/>
            <person name="Santos A.J."/>
        </authorList>
    </citation>
    <scope>NUCLEOTIDE SEQUENCE</scope>
    <source>
        <tissue evidence="1">Shoot tissue taken approximately 20 cm above the soil surface</tissue>
    </source>
</reference>